<feature type="compositionally biased region" description="Polar residues" evidence="2">
    <location>
        <begin position="440"/>
        <end position="466"/>
    </location>
</feature>
<feature type="compositionally biased region" description="Basic and acidic residues" evidence="2">
    <location>
        <begin position="1"/>
        <end position="11"/>
    </location>
</feature>
<dbReference type="STRING" id="188477.A0A3S1B4Q9"/>
<feature type="coiled-coil region" evidence="1">
    <location>
        <begin position="55"/>
        <end position="82"/>
    </location>
</feature>
<keyword evidence="1" id="KW-0175">Coiled coil</keyword>
<gene>
    <name evidence="4" type="ORF">EGW08_012379</name>
</gene>
<feature type="compositionally biased region" description="Polar residues" evidence="2">
    <location>
        <begin position="305"/>
        <end position="331"/>
    </location>
</feature>
<evidence type="ECO:0000313" key="5">
    <source>
        <dbReference type="Proteomes" id="UP000271974"/>
    </source>
</evidence>
<comment type="caution">
    <text evidence="4">The sequence shown here is derived from an EMBL/GenBank/DDBJ whole genome shotgun (WGS) entry which is preliminary data.</text>
</comment>
<dbReference type="Gene3D" id="4.10.280.10">
    <property type="entry name" value="Helix-loop-helix DNA-binding domain"/>
    <property type="match status" value="1"/>
</dbReference>
<dbReference type="PROSITE" id="PS50888">
    <property type="entry name" value="BHLH"/>
    <property type="match status" value="1"/>
</dbReference>
<reference evidence="4 5" key="1">
    <citation type="submission" date="2019-01" db="EMBL/GenBank/DDBJ databases">
        <title>A draft genome assembly of the solar-powered sea slug Elysia chlorotica.</title>
        <authorList>
            <person name="Cai H."/>
            <person name="Li Q."/>
            <person name="Fang X."/>
            <person name="Li J."/>
            <person name="Curtis N.E."/>
            <person name="Altenburger A."/>
            <person name="Shibata T."/>
            <person name="Feng M."/>
            <person name="Maeda T."/>
            <person name="Schwartz J.A."/>
            <person name="Shigenobu S."/>
            <person name="Lundholm N."/>
            <person name="Nishiyama T."/>
            <person name="Yang H."/>
            <person name="Hasebe M."/>
            <person name="Li S."/>
            <person name="Pierce S.K."/>
            <person name="Wang J."/>
        </authorList>
    </citation>
    <scope>NUCLEOTIDE SEQUENCE [LARGE SCALE GENOMIC DNA]</scope>
    <source>
        <strain evidence="4">EC2010</strain>
        <tissue evidence="4">Whole organism of an adult</tissue>
    </source>
</reference>
<evidence type="ECO:0000259" key="3">
    <source>
        <dbReference type="PROSITE" id="PS50888"/>
    </source>
</evidence>
<dbReference type="GO" id="GO:0046983">
    <property type="term" value="F:protein dimerization activity"/>
    <property type="evidence" value="ECO:0007669"/>
    <property type="project" value="InterPro"/>
</dbReference>
<proteinExistence type="predicted"/>
<feature type="region of interest" description="Disordered" evidence="2">
    <location>
        <begin position="440"/>
        <end position="477"/>
    </location>
</feature>
<dbReference type="EMBL" id="RQTK01000424">
    <property type="protein sequence ID" value="RUS79853.1"/>
    <property type="molecule type" value="Genomic_DNA"/>
</dbReference>
<keyword evidence="5" id="KW-1185">Reference proteome</keyword>
<name>A0A3S1B4Q9_ELYCH</name>
<feature type="compositionally biased region" description="Basic and acidic residues" evidence="2">
    <location>
        <begin position="27"/>
        <end position="48"/>
    </location>
</feature>
<evidence type="ECO:0000313" key="4">
    <source>
        <dbReference type="EMBL" id="RUS79853.1"/>
    </source>
</evidence>
<feature type="region of interest" description="Disordered" evidence="2">
    <location>
        <begin position="623"/>
        <end position="655"/>
    </location>
</feature>
<evidence type="ECO:0000256" key="2">
    <source>
        <dbReference type="SAM" id="MobiDB-lite"/>
    </source>
</evidence>
<dbReference type="InterPro" id="IPR011598">
    <property type="entry name" value="bHLH_dom"/>
</dbReference>
<feature type="compositionally biased region" description="Basic and acidic residues" evidence="2">
    <location>
        <begin position="628"/>
        <end position="639"/>
    </location>
</feature>
<organism evidence="4 5">
    <name type="scientific">Elysia chlorotica</name>
    <name type="common">Eastern emerald elysia</name>
    <name type="synonym">Sea slug</name>
    <dbReference type="NCBI Taxonomy" id="188477"/>
    <lineage>
        <taxon>Eukaryota</taxon>
        <taxon>Metazoa</taxon>
        <taxon>Spiralia</taxon>
        <taxon>Lophotrochozoa</taxon>
        <taxon>Mollusca</taxon>
        <taxon>Gastropoda</taxon>
        <taxon>Heterobranchia</taxon>
        <taxon>Euthyneura</taxon>
        <taxon>Panpulmonata</taxon>
        <taxon>Sacoglossa</taxon>
        <taxon>Placobranchoidea</taxon>
        <taxon>Plakobranchidae</taxon>
        <taxon>Elysia</taxon>
    </lineage>
</organism>
<dbReference type="Proteomes" id="UP000271974">
    <property type="component" value="Unassembled WGS sequence"/>
</dbReference>
<sequence>MEDYTLERQPEVEESSAEPGPSQMSPRSREVGGPDHDFRRPATRDKRAGVPKKLVGLSEEELERKRLRNNELERHRQQALQTAFRRLDQAVPDFIKVSKHKESSKMSTLENAMFYMKHLAKQIYSDDVYQFGSAEYKQESVTNVSPERGLAVVVRNNGYSGRPYQAHLDNNGLQTVPLSLASGDEPRMGENMSNANNPHMNHNTRIINCVYQQINYNLCNGGNQFFKYNHINNSEQQMNHSPSNCRYQRINGIVSNSCCYQPRNANLDNVAPYQTNHEVVYGVNQHMNRNHSNVADRSLNRDLRSQGSQNVNPSYHNTNQNLDNTSTLVGNNATPGSCKRMCLNKENVSSHFPSPEGGLESNSRSVLQRQSTQSPATVRATPPNVDHPQFTQNIISQSLSPLQQRSCSHTNRMRFRQCPQNHPSNLSTPFFEYQYPGYTSLRQGPHSQNPAPNYSARVPSNRSSGHANLGQLPNHPTPLSNGYYSQPMNLRQSPLPLNLVTKYSTHLSDTQHHEDTSRHSFYADTTCLTPPIPDASCLMSPMHVSNFSGSDHDRGNATADGTVFDEFTRNLPCSSPDCLEYSAPYSETPSRSFSLSRCQDSGYGTVSDASLDDFMQSLPSISPYKASRTLDDGGEDTPRHKVPVQKRKLDFDKAP</sequence>
<dbReference type="InterPro" id="IPR036638">
    <property type="entry name" value="HLH_DNA-bd_sf"/>
</dbReference>
<feature type="region of interest" description="Disordered" evidence="2">
    <location>
        <begin position="1"/>
        <end position="53"/>
    </location>
</feature>
<dbReference type="SUPFAM" id="SSF47459">
    <property type="entry name" value="HLH, helix-loop-helix DNA-binding domain"/>
    <property type="match status" value="1"/>
</dbReference>
<feature type="region of interest" description="Disordered" evidence="2">
    <location>
        <begin position="303"/>
        <end position="331"/>
    </location>
</feature>
<protein>
    <recommendedName>
        <fullName evidence="3">BHLH domain-containing protein</fullName>
    </recommendedName>
</protein>
<dbReference type="AlphaFoldDB" id="A0A3S1B4Q9"/>
<dbReference type="SMART" id="SM00353">
    <property type="entry name" value="HLH"/>
    <property type="match status" value="1"/>
</dbReference>
<dbReference type="Pfam" id="PF00010">
    <property type="entry name" value="HLH"/>
    <property type="match status" value="1"/>
</dbReference>
<feature type="compositionally biased region" description="Polar residues" evidence="2">
    <location>
        <begin position="360"/>
        <end position="376"/>
    </location>
</feature>
<accession>A0A3S1B4Q9</accession>
<feature type="region of interest" description="Disordered" evidence="2">
    <location>
        <begin position="349"/>
        <end position="389"/>
    </location>
</feature>
<evidence type="ECO:0000256" key="1">
    <source>
        <dbReference type="SAM" id="Coils"/>
    </source>
</evidence>
<feature type="domain" description="BHLH" evidence="3">
    <location>
        <begin position="64"/>
        <end position="119"/>
    </location>
</feature>